<keyword evidence="5" id="KW-1185">Reference proteome</keyword>
<keyword evidence="2" id="KW-0012">Acyltransferase</keyword>
<dbReference type="PANTHER" id="PTHR10545:SF42">
    <property type="entry name" value="ACETYLTRANSFERASE"/>
    <property type="match status" value="1"/>
</dbReference>
<evidence type="ECO:0000313" key="5">
    <source>
        <dbReference type="Proteomes" id="UP000823786"/>
    </source>
</evidence>
<organism evidence="4 5">
    <name type="scientific">Rhizobium herbae</name>
    <dbReference type="NCBI Taxonomy" id="508661"/>
    <lineage>
        <taxon>Bacteria</taxon>
        <taxon>Pseudomonadati</taxon>
        <taxon>Pseudomonadota</taxon>
        <taxon>Alphaproteobacteria</taxon>
        <taxon>Hyphomicrobiales</taxon>
        <taxon>Rhizobiaceae</taxon>
        <taxon>Rhizobium/Agrobacterium group</taxon>
        <taxon>Rhizobium</taxon>
    </lineage>
</organism>
<proteinExistence type="predicted"/>
<dbReference type="PROSITE" id="PS51186">
    <property type="entry name" value="GNAT"/>
    <property type="match status" value="1"/>
</dbReference>
<keyword evidence="1" id="KW-0808">Transferase</keyword>
<sequence length="151" mass="17590">MTHKQLEIRPVERADEAEWRRLWKAYLAFYETSLPEDIYALTFSRLLSGATNEYAGFLAVLDGKPVGLAHFLFHRSCWHANSICYLQDLYADPDIRGQGIGRALIEAVYVRANAERAEEVYWMTQEFNTTARRLYDRIAAKTPFIVYQKTF</sequence>
<name>A0ABS4EKJ1_9HYPH</name>
<gene>
    <name evidence="4" type="ORF">J2Z75_001963</name>
</gene>
<evidence type="ECO:0000259" key="3">
    <source>
        <dbReference type="PROSITE" id="PS51186"/>
    </source>
</evidence>
<dbReference type="InterPro" id="IPR051016">
    <property type="entry name" value="Diverse_Substrate_AcTransf"/>
</dbReference>
<dbReference type="Proteomes" id="UP000823786">
    <property type="component" value="Unassembled WGS sequence"/>
</dbReference>
<dbReference type="Pfam" id="PF00583">
    <property type="entry name" value="Acetyltransf_1"/>
    <property type="match status" value="1"/>
</dbReference>
<evidence type="ECO:0000313" key="4">
    <source>
        <dbReference type="EMBL" id="MBP1858455.1"/>
    </source>
</evidence>
<dbReference type="InterPro" id="IPR016181">
    <property type="entry name" value="Acyl_CoA_acyltransferase"/>
</dbReference>
<evidence type="ECO:0000256" key="2">
    <source>
        <dbReference type="ARBA" id="ARBA00023315"/>
    </source>
</evidence>
<protein>
    <submittedName>
        <fullName evidence="4">GNAT superfamily N-acetyltransferase</fullName>
    </submittedName>
</protein>
<feature type="domain" description="N-acetyltransferase" evidence="3">
    <location>
        <begin position="6"/>
        <end position="151"/>
    </location>
</feature>
<dbReference type="EMBL" id="JAGGJV010000003">
    <property type="protein sequence ID" value="MBP1858455.1"/>
    <property type="molecule type" value="Genomic_DNA"/>
</dbReference>
<dbReference type="SUPFAM" id="SSF55729">
    <property type="entry name" value="Acyl-CoA N-acyltransferases (Nat)"/>
    <property type="match status" value="1"/>
</dbReference>
<comment type="caution">
    <text evidence="4">The sequence shown here is derived from an EMBL/GenBank/DDBJ whole genome shotgun (WGS) entry which is preliminary data.</text>
</comment>
<dbReference type="PANTHER" id="PTHR10545">
    <property type="entry name" value="DIAMINE N-ACETYLTRANSFERASE"/>
    <property type="match status" value="1"/>
</dbReference>
<dbReference type="InterPro" id="IPR000182">
    <property type="entry name" value="GNAT_dom"/>
</dbReference>
<reference evidence="4 5" key="1">
    <citation type="submission" date="2021-03" db="EMBL/GenBank/DDBJ databases">
        <title>Genomic Encyclopedia of Type Strains, Phase IV (KMG-IV): sequencing the most valuable type-strain genomes for metagenomic binning, comparative biology and taxonomic classification.</title>
        <authorList>
            <person name="Goeker M."/>
        </authorList>
    </citation>
    <scope>NUCLEOTIDE SEQUENCE [LARGE SCALE GENOMIC DNA]</scope>
    <source>
        <strain evidence="4 5">DSM 26427</strain>
    </source>
</reference>
<accession>A0ABS4EKJ1</accession>
<dbReference type="Gene3D" id="3.40.630.30">
    <property type="match status" value="1"/>
</dbReference>
<dbReference type="CDD" id="cd04301">
    <property type="entry name" value="NAT_SF"/>
    <property type="match status" value="1"/>
</dbReference>
<dbReference type="RefSeq" id="WP_209851149.1">
    <property type="nucleotide sequence ID" value="NZ_JAGGJV010000003.1"/>
</dbReference>
<evidence type="ECO:0000256" key="1">
    <source>
        <dbReference type="ARBA" id="ARBA00022679"/>
    </source>
</evidence>